<name>A0A0G1GEF5_9BACT</name>
<comment type="caution">
    <text evidence="2">The sequence shown here is derived from an EMBL/GenBank/DDBJ whole genome shotgun (WGS) entry which is preliminary data.</text>
</comment>
<reference evidence="2 3" key="1">
    <citation type="journal article" date="2015" name="Nature">
        <title>rRNA introns, odd ribosomes, and small enigmatic genomes across a large radiation of phyla.</title>
        <authorList>
            <person name="Brown C.T."/>
            <person name="Hug L.A."/>
            <person name="Thomas B.C."/>
            <person name="Sharon I."/>
            <person name="Castelle C.J."/>
            <person name="Singh A."/>
            <person name="Wilkins M.J."/>
            <person name="Williams K.H."/>
            <person name="Banfield J.F."/>
        </authorList>
    </citation>
    <scope>NUCLEOTIDE SEQUENCE [LARGE SCALE GENOMIC DNA]</scope>
</reference>
<proteinExistence type="predicted"/>
<feature type="transmembrane region" description="Helical" evidence="1">
    <location>
        <begin position="5"/>
        <end position="24"/>
    </location>
</feature>
<gene>
    <name evidence="2" type="ORF">UV74_C0013G0370</name>
</gene>
<evidence type="ECO:0000313" key="2">
    <source>
        <dbReference type="EMBL" id="KKS97248.1"/>
    </source>
</evidence>
<dbReference type="STRING" id="1618578.UV74_C0013G0370"/>
<feature type="transmembrane region" description="Helical" evidence="1">
    <location>
        <begin position="104"/>
        <end position="121"/>
    </location>
</feature>
<keyword evidence="1" id="KW-0812">Transmembrane</keyword>
<feature type="transmembrane region" description="Helical" evidence="1">
    <location>
        <begin position="225"/>
        <end position="241"/>
    </location>
</feature>
<protein>
    <submittedName>
        <fullName evidence="2">Uncharacterized protein</fullName>
    </submittedName>
</protein>
<sequence>MKSHIFPVAIALIITINIILIILMPLPVNFEIASSKIFIHFNNYILKIFALFILVSAFQMFAENNAKRLFFYITIPWCLYIYEFRIIETIILFLSAVYYRTKKYNTPLIILIFILTFTALQNNRSLKIFLKNYDLARATLEVNEKQKFISEHLIRKITYNKLTYVVDISISHFISFFDFEQWSSPKDSYELIKLSGLSPKNNPLILFTWQIPIVFFGLLKYKPRAKLIFLGACGVGIFLIFEKKNLADSSFLVIPLIASVYYNGIKNIEEKLSSFALYFLLLLSFFSSTQYLAFYHKFPQKFLNTDLIYYQKIGSWLNSNSDNYPQIIISQRFGPTETFIPYYFEGNNITYKSYYFAEENNSENLYIGLSGEFVGKGKNTDTEIIPNNIDLIDKIQGEDEVVFEHGKELWIGIQK</sequence>
<dbReference type="EMBL" id="LCFQ01000013">
    <property type="protein sequence ID" value="KKS97248.1"/>
    <property type="molecule type" value="Genomic_DNA"/>
</dbReference>
<organism evidence="2 3">
    <name type="scientific">Candidatus Woesebacteria bacterium GW2011_GWB1_43_14</name>
    <dbReference type="NCBI Taxonomy" id="1618578"/>
    <lineage>
        <taxon>Bacteria</taxon>
        <taxon>Candidatus Woeseibacteriota</taxon>
    </lineage>
</organism>
<keyword evidence="1" id="KW-0472">Membrane</keyword>
<dbReference type="AlphaFoldDB" id="A0A0G1GEF5"/>
<evidence type="ECO:0000256" key="1">
    <source>
        <dbReference type="SAM" id="Phobius"/>
    </source>
</evidence>
<keyword evidence="1" id="KW-1133">Transmembrane helix</keyword>
<feature type="transmembrane region" description="Helical" evidence="1">
    <location>
        <begin position="246"/>
        <end position="263"/>
    </location>
</feature>
<feature type="transmembrane region" description="Helical" evidence="1">
    <location>
        <begin position="44"/>
        <end position="62"/>
    </location>
</feature>
<feature type="transmembrane region" description="Helical" evidence="1">
    <location>
        <begin position="275"/>
        <end position="294"/>
    </location>
</feature>
<accession>A0A0G1GEF5</accession>
<feature type="transmembrane region" description="Helical" evidence="1">
    <location>
        <begin position="69"/>
        <end position="98"/>
    </location>
</feature>
<evidence type="ECO:0000313" key="3">
    <source>
        <dbReference type="Proteomes" id="UP000034090"/>
    </source>
</evidence>
<dbReference type="Proteomes" id="UP000034090">
    <property type="component" value="Unassembled WGS sequence"/>
</dbReference>